<evidence type="ECO:0000313" key="2">
    <source>
        <dbReference type="EMBL" id="GGD87956.1"/>
    </source>
</evidence>
<proteinExistence type="predicted"/>
<gene>
    <name evidence="2" type="ORF">GCM10011390_03400</name>
</gene>
<evidence type="ECO:0000256" key="1">
    <source>
        <dbReference type="SAM" id="SignalP"/>
    </source>
</evidence>
<dbReference type="Proteomes" id="UP000644699">
    <property type="component" value="Unassembled WGS sequence"/>
</dbReference>
<comment type="caution">
    <text evidence="2">The sequence shown here is derived from an EMBL/GenBank/DDBJ whole genome shotgun (WGS) entry which is preliminary data.</text>
</comment>
<keyword evidence="3" id="KW-1185">Reference proteome</keyword>
<reference evidence="2" key="2">
    <citation type="submission" date="2020-09" db="EMBL/GenBank/DDBJ databases">
        <authorList>
            <person name="Sun Q."/>
            <person name="Zhou Y."/>
        </authorList>
    </citation>
    <scope>NUCLEOTIDE SEQUENCE</scope>
    <source>
        <strain evidence="2">CGMCC 1.15367</strain>
    </source>
</reference>
<feature type="signal peptide" evidence="1">
    <location>
        <begin position="1"/>
        <end position="19"/>
    </location>
</feature>
<sequence>MRAALAALSLVLATCPTIAADRYSGRYSAECGTLVCELDIAPAGRDRWRIRWTATDPTILDARPKCAFSTTARIGAAQLGPAGIIDGIAVGEWRGRPFGLFDIPEGRVSWSSSWQACPGIAPKGIYSEFGDE</sequence>
<reference evidence="2" key="1">
    <citation type="journal article" date="2014" name="Int. J. Syst. Evol. Microbiol.">
        <title>Complete genome sequence of Corynebacterium casei LMG S-19264T (=DSM 44701T), isolated from a smear-ripened cheese.</title>
        <authorList>
            <consortium name="US DOE Joint Genome Institute (JGI-PGF)"/>
            <person name="Walter F."/>
            <person name="Albersmeier A."/>
            <person name="Kalinowski J."/>
            <person name="Ruckert C."/>
        </authorList>
    </citation>
    <scope>NUCLEOTIDE SEQUENCE</scope>
    <source>
        <strain evidence="2">CGMCC 1.15367</strain>
    </source>
</reference>
<dbReference type="RefSeq" id="WP_188906489.1">
    <property type="nucleotide sequence ID" value="NZ_BMIQ01000001.1"/>
</dbReference>
<evidence type="ECO:0000313" key="3">
    <source>
        <dbReference type="Proteomes" id="UP000644699"/>
    </source>
</evidence>
<dbReference type="EMBL" id="BMIQ01000001">
    <property type="protein sequence ID" value="GGD87956.1"/>
    <property type="molecule type" value="Genomic_DNA"/>
</dbReference>
<name>A0A916ZCE6_9HYPH</name>
<feature type="chain" id="PRO_5037597475" evidence="1">
    <location>
        <begin position="20"/>
        <end position="132"/>
    </location>
</feature>
<organism evidence="2 3">
    <name type="scientific">Aureimonas endophytica</name>
    <dbReference type="NCBI Taxonomy" id="2027858"/>
    <lineage>
        <taxon>Bacteria</taxon>
        <taxon>Pseudomonadati</taxon>
        <taxon>Pseudomonadota</taxon>
        <taxon>Alphaproteobacteria</taxon>
        <taxon>Hyphomicrobiales</taxon>
        <taxon>Aurantimonadaceae</taxon>
        <taxon>Aureimonas</taxon>
    </lineage>
</organism>
<accession>A0A916ZCE6</accession>
<protein>
    <submittedName>
        <fullName evidence="2">Uncharacterized protein</fullName>
    </submittedName>
</protein>
<keyword evidence="1" id="KW-0732">Signal</keyword>
<dbReference type="AlphaFoldDB" id="A0A916ZCE6"/>